<dbReference type="SUPFAM" id="SSF48613">
    <property type="entry name" value="Heme oxygenase-like"/>
    <property type="match status" value="2"/>
</dbReference>
<organism evidence="1 3">
    <name type="scientific">Labeo rohita</name>
    <name type="common">Indian major carp</name>
    <name type="synonym">Cyprinus rohita</name>
    <dbReference type="NCBI Taxonomy" id="84645"/>
    <lineage>
        <taxon>Eukaryota</taxon>
        <taxon>Metazoa</taxon>
        <taxon>Chordata</taxon>
        <taxon>Craniata</taxon>
        <taxon>Vertebrata</taxon>
        <taxon>Euteleostomi</taxon>
        <taxon>Actinopterygii</taxon>
        <taxon>Neopterygii</taxon>
        <taxon>Teleostei</taxon>
        <taxon>Ostariophysi</taxon>
        <taxon>Cypriniformes</taxon>
        <taxon>Cyprinidae</taxon>
        <taxon>Labeoninae</taxon>
        <taxon>Labeonini</taxon>
        <taxon>Labeo</taxon>
    </lineage>
</organism>
<reference evidence="1 3" key="1">
    <citation type="submission" date="2018-03" db="EMBL/GenBank/DDBJ databases">
        <title>Draft genome sequence of Rohu Carp (Labeo rohita).</title>
        <authorList>
            <person name="Das P."/>
            <person name="Kushwaha B."/>
            <person name="Joshi C.G."/>
            <person name="Kumar D."/>
            <person name="Nagpure N.S."/>
            <person name="Sahoo L."/>
            <person name="Das S.P."/>
            <person name="Bit A."/>
            <person name="Patnaik S."/>
            <person name="Meher P.K."/>
            <person name="Jayasankar P."/>
            <person name="Koringa P.G."/>
            <person name="Patel N.V."/>
            <person name="Hinsu A.T."/>
            <person name="Kumar R."/>
            <person name="Pandey M."/>
            <person name="Agarwal S."/>
            <person name="Srivastava S."/>
            <person name="Singh M."/>
            <person name="Iquebal M.A."/>
            <person name="Jaiswal S."/>
            <person name="Angadi U.B."/>
            <person name="Kumar N."/>
            <person name="Raza M."/>
            <person name="Shah T.M."/>
            <person name="Rai A."/>
            <person name="Jena J.K."/>
        </authorList>
    </citation>
    <scope>NUCLEOTIDE SEQUENCE [LARGE SCALE GENOMIC DNA]</scope>
    <source>
        <strain evidence="1">DASCIFA01</strain>
        <tissue evidence="1">Testis</tissue>
    </source>
</reference>
<gene>
    <name evidence="2" type="ORF">ROHU_020066</name>
    <name evidence="1" type="ORF">ROHU_021362</name>
</gene>
<proteinExistence type="predicted"/>
<dbReference type="InterPro" id="IPR050967">
    <property type="entry name" value="Thiamine_Salvage_TenA"/>
</dbReference>
<evidence type="ECO:0000313" key="2">
    <source>
        <dbReference type="EMBL" id="RXN27469.1"/>
    </source>
</evidence>
<comment type="caution">
    <text evidence="1">The sequence shown here is derived from an EMBL/GenBank/DDBJ whole genome shotgun (WGS) entry which is preliminary data.</text>
</comment>
<dbReference type="PANTHER" id="PTHR43198">
    <property type="entry name" value="BIFUNCTIONAL TH2 PROTEIN"/>
    <property type="match status" value="1"/>
</dbReference>
<dbReference type="PANTHER" id="PTHR43198:SF2">
    <property type="entry name" value="SI:CH1073-67J19.1-RELATED"/>
    <property type="match status" value="1"/>
</dbReference>
<dbReference type="EMBL" id="QBIY01012028">
    <property type="protein sequence ID" value="RXN27469.1"/>
    <property type="molecule type" value="Genomic_DNA"/>
</dbReference>
<dbReference type="InterPro" id="IPR016084">
    <property type="entry name" value="Haem_Oase-like_multi-hlx"/>
</dbReference>
<dbReference type="STRING" id="84645.A0A498N598"/>
<dbReference type="EMBL" id="QBIY01012293">
    <property type="protein sequence ID" value="RXN25706.1"/>
    <property type="molecule type" value="Genomic_DNA"/>
</dbReference>
<dbReference type="Gene3D" id="1.20.910.10">
    <property type="entry name" value="Heme oxygenase-like"/>
    <property type="match status" value="2"/>
</dbReference>
<accession>A0A498N598</accession>
<evidence type="ECO:0000313" key="3">
    <source>
        <dbReference type="Proteomes" id="UP000290572"/>
    </source>
</evidence>
<protein>
    <submittedName>
        <fullName evidence="1">Uncharacterized protein</fullName>
    </submittedName>
</protein>
<sequence length="306" mass="36045">MNVYEFLWENNTDIANKTIRVDLLIQMQNGSLQAERYVNFTIQDINCVLNKTNMLRKMSANVTLPNDLKNFLKADTQVLPDFMLIHFFYFFLSKNRYTLCNSPSNSLKTKPATDVYEFLWETNIDIANKTIQVDFLTRMQNGSLQAGRYVNFTIQDINYVLKVTEMLKTMSSKVNQPYDLNNFFKGRYSSYKSFGDLMLQQYFFKQTPAMKKYLSFYRNLMDNEDPLYFAVGLLPCTRLWIWLAKSLNIPPTNAYYTWKVENMSGHPEKHYKALLNKYLNTTKKVAKANAVFRAQMQNEHDFFFSS</sequence>
<name>A0A498N598_LABRO</name>
<dbReference type="AlphaFoldDB" id="A0A498N598"/>
<evidence type="ECO:0000313" key="1">
    <source>
        <dbReference type="EMBL" id="RXN25706.1"/>
    </source>
</evidence>
<keyword evidence="3" id="KW-1185">Reference proteome</keyword>
<dbReference type="Proteomes" id="UP000290572">
    <property type="component" value="Unassembled WGS sequence"/>
</dbReference>
<dbReference type="GO" id="GO:0005829">
    <property type="term" value="C:cytosol"/>
    <property type="evidence" value="ECO:0007669"/>
    <property type="project" value="TreeGrafter"/>
</dbReference>